<evidence type="ECO:0000256" key="1">
    <source>
        <dbReference type="ARBA" id="ARBA00004123"/>
    </source>
</evidence>
<evidence type="ECO:0000256" key="4">
    <source>
        <dbReference type="ARBA" id="ARBA00023163"/>
    </source>
</evidence>
<dbReference type="SUPFAM" id="SSF57701">
    <property type="entry name" value="Zn2/Cys6 DNA-binding domain"/>
    <property type="match status" value="1"/>
</dbReference>
<feature type="region of interest" description="Disordered" evidence="6">
    <location>
        <begin position="1"/>
        <end position="44"/>
    </location>
</feature>
<evidence type="ECO:0000313" key="8">
    <source>
        <dbReference type="EMBL" id="KAI1875204.1"/>
    </source>
</evidence>
<comment type="subcellular location">
    <subcellularLocation>
        <location evidence="1">Nucleus</location>
    </subcellularLocation>
</comment>
<evidence type="ECO:0000256" key="3">
    <source>
        <dbReference type="ARBA" id="ARBA00023015"/>
    </source>
</evidence>
<keyword evidence="2" id="KW-0479">Metal-binding</keyword>
<sequence>MMKASRPLVTTGLSPLSDTSSVLGQGHSPHQRDRMEASYESEHANNGDLAHRACEKCRSSKRKCDKTLPYCTRCTRLNAKCVYLADSVGVNPGGNGAPVVIFQPHGLTNDVSLRGVDPLEDITASQILSLIPTDAQMGEKLDWSDAVRGYFDYVHSWYAVVHRNLFEQQLAALTAAVDSPQSQVTQVYSPPLTNSPSEKSVTPSQTVTALGSMSEPQMSREFALLIVTMHMVTRHRYTKNGERPMFDELYHFVKRVVALALLDSPLPRIELVQCGALLALYEYGHGDSLLAYRTLSEAAGAARVLEVKPGQMDGEGAADLKGELTMEEEQKGGLWWSLFILDQFIHRDEVSKNLPFVLESPELTTLLPGSVTASNCSRVVGHPGRFDVKYICEPPPPPRQRLPISVELNTRQMESFQLSAKVASLLHRALRHEHYVRTRPGYLPPVNSFSSLDAEIRRATMTLLQDDVANWQVTLDCFAMCCSALFSLYLPYLPVLETKSAAEIKQDADLSMALAALRFAAQLSTDISCKVNADIKRGEEGVALKYIVAPAAPTCYLVVKTYASLRRIFPEEWDHCQEAMVDKFESLRFFSYRWGIAEKMMRQLQEVAGLDRNEFIKPETLASISILTSGPMDLSR</sequence>
<keyword evidence="9" id="KW-1185">Reference proteome</keyword>
<accession>A0A9Q0AS94</accession>
<dbReference type="GO" id="GO:0005634">
    <property type="term" value="C:nucleus"/>
    <property type="evidence" value="ECO:0007669"/>
    <property type="project" value="UniProtKB-SubCell"/>
</dbReference>
<dbReference type="CDD" id="cd00067">
    <property type="entry name" value="GAL4"/>
    <property type="match status" value="1"/>
</dbReference>
<evidence type="ECO:0000256" key="2">
    <source>
        <dbReference type="ARBA" id="ARBA00022723"/>
    </source>
</evidence>
<evidence type="ECO:0000256" key="5">
    <source>
        <dbReference type="ARBA" id="ARBA00023242"/>
    </source>
</evidence>
<feature type="compositionally biased region" description="Polar residues" evidence="6">
    <location>
        <begin position="11"/>
        <end position="23"/>
    </location>
</feature>
<reference evidence="8" key="1">
    <citation type="submission" date="2021-03" db="EMBL/GenBank/DDBJ databases">
        <title>Revisited historic fungal species revealed as producer of novel bioactive compounds through whole genome sequencing and comparative genomics.</title>
        <authorList>
            <person name="Vignolle G.A."/>
            <person name="Hochenegger N."/>
            <person name="Mach R.L."/>
            <person name="Mach-Aigner A.R."/>
            <person name="Javad Rahimi M."/>
            <person name="Salim K.A."/>
            <person name="Chan C.M."/>
            <person name="Lim L.B.L."/>
            <person name="Cai F."/>
            <person name="Druzhinina I.S."/>
            <person name="U'Ren J.M."/>
            <person name="Derntl C."/>
        </authorList>
    </citation>
    <scope>NUCLEOTIDE SEQUENCE</scope>
    <source>
        <strain evidence="8">TUCIM 5799</strain>
    </source>
</reference>
<evidence type="ECO:0000259" key="7">
    <source>
        <dbReference type="PROSITE" id="PS50048"/>
    </source>
</evidence>
<keyword evidence="4" id="KW-0804">Transcription</keyword>
<name>A0A9Q0AS94_9PEZI</name>
<evidence type="ECO:0000256" key="6">
    <source>
        <dbReference type="SAM" id="MobiDB-lite"/>
    </source>
</evidence>
<dbReference type="Gene3D" id="4.10.240.10">
    <property type="entry name" value="Zn(2)-C6 fungal-type DNA-binding domain"/>
    <property type="match status" value="1"/>
</dbReference>
<dbReference type="PROSITE" id="PS50048">
    <property type="entry name" value="ZN2_CY6_FUNGAL_2"/>
    <property type="match status" value="1"/>
</dbReference>
<feature type="domain" description="Zn(2)-C6 fungal-type" evidence="7">
    <location>
        <begin position="53"/>
        <end position="83"/>
    </location>
</feature>
<evidence type="ECO:0000313" key="9">
    <source>
        <dbReference type="Proteomes" id="UP000829685"/>
    </source>
</evidence>
<dbReference type="InterPro" id="IPR001138">
    <property type="entry name" value="Zn2Cys6_DnaBD"/>
</dbReference>
<dbReference type="InterPro" id="IPR050815">
    <property type="entry name" value="TF_fung"/>
</dbReference>
<organism evidence="8 9">
    <name type="scientific">Neoarthrinium moseri</name>
    <dbReference type="NCBI Taxonomy" id="1658444"/>
    <lineage>
        <taxon>Eukaryota</taxon>
        <taxon>Fungi</taxon>
        <taxon>Dikarya</taxon>
        <taxon>Ascomycota</taxon>
        <taxon>Pezizomycotina</taxon>
        <taxon>Sordariomycetes</taxon>
        <taxon>Xylariomycetidae</taxon>
        <taxon>Amphisphaeriales</taxon>
        <taxon>Apiosporaceae</taxon>
        <taxon>Neoarthrinium</taxon>
    </lineage>
</organism>
<dbReference type="GO" id="GO:0000981">
    <property type="term" value="F:DNA-binding transcription factor activity, RNA polymerase II-specific"/>
    <property type="evidence" value="ECO:0007669"/>
    <property type="project" value="InterPro"/>
</dbReference>
<dbReference type="PANTHER" id="PTHR47338">
    <property type="entry name" value="ZN(II)2CYS6 TRANSCRIPTION FACTOR (EUROFUNG)-RELATED"/>
    <property type="match status" value="1"/>
</dbReference>
<dbReference type="CDD" id="cd12148">
    <property type="entry name" value="fungal_TF_MHR"/>
    <property type="match status" value="1"/>
</dbReference>
<keyword evidence="3" id="KW-0805">Transcription regulation</keyword>
<dbReference type="Proteomes" id="UP000829685">
    <property type="component" value="Unassembled WGS sequence"/>
</dbReference>
<dbReference type="SMART" id="SM00066">
    <property type="entry name" value="GAL4"/>
    <property type="match status" value="1"/>
</dbReference>
<dbReference type="Pfam" id="PF00172">
    <property type="entry name" value="Zn_clus"/>
    <property type="match status" value="1"/>
</dbReference>
<comment type="caution">
    <text evidence="8">The sequence shown here is derived from an EMBL/GenBank/DDBJ whole genome shotgun (WGS) entry which is preliminary data.</text>
</comment>
<dbReference type="AlphaFoldDB" id="A0A9Q0AS94"/>
<dbReference type="EMBL" id="JAFIMR010000008">
    <property type="protein sequence ID" value="KAI1875204.1"/>
    <property type="molecule type" value="Genomic_DNA"/>
</dbReference>
<proteinExistence type="predicted"/>
<dbReference type="Pfam" id="PF04082">
    <property type="entry name" value="Fungal_trans"/>
    <property type="match status" value="1"/>
</dbReference>
<gene>
    <name evidence="8" type="ORF">JX265_004262</name>
</gene>
<feature type="compositionally biased region" description="Basic and acidic residues" evidence="6">
    <location>
        <begin position="30"/>
        <end position="44"/>
    </location>
</feature>
<dbReference type="GO" id="GO:0003677">
    <property type="term" value="F:DNA binding"/>
    <property type="evidence" value="ECO:0007669"/>
    <property type="project" value="InterPro"/>
</dbReference>
<dbReference type="PROSITE" id="PS00463">
    <property type="entry name" value="ZN2_CY6_FUNGAL_1"/>
    <property type="match status" value="1"/>
</dbReference>
<dbReference type="GO" id="GO:0006351">
    <property type="term" value="P:DNA-templated transcription"/>
    <property type="evidence" value="ECO:0007669"/>
    <property type="project" value="InterPro"/>
</dbReference>
<dbReference type="PANTHER" id="PTHR47338:SF20">
    <property type="entry name" value="ZN(II)2CYS6 TRANSCRIPTION FACTOR (EUROFUNG)"/>
    <property type="match status" value="1"/>
</dbReference>
<dbReference type="InterPro" id="IPR007219">
    <property type="entry name" value="XnlR_reg_dom"/>
</dbReference>
<dbReference type="GO" id="GO:0008270">
    <property type="term" value="F:zinc ion binding"/>
    <property type="evidence" value="ECO:0007669"/>
    <property type="project" value="InterPro"/>
</dbReference>
<protein>
    <recommendedName>
        <fullName evidence="7">Zn(2)-C6 fungal-type domain-containing protein</fullName>
    </recommendedName>
</protein>
<keyword evidence="5" id="KW-0539">Nucleus</keyword>
<dbReference type="InterPro" id="IPR036864">
    <property type="entry name" value="Zn2-C6_fun-type_DNA-bd_sf"/>
</dbReference>
<dbReference type="OrthoDB" id="3522308at2759"/>